<keyword evidence="2" id="KW-1133">Transmembrane helix</keyword>
<accession>A0A0N0VFE8</accession>
<gene>
    <name evidence="3" type="ORF">ABB37_04735</name>
</gene>
<keyword evidence="2" id="KW-0812">Transmembrane</keyword>
<dbReference type="GeneID" id="26905026"/>
<dbReference type="EMBL" id="LGTL01000008">
    <property type="protein sequence ID" value="KPA80525.1"/>
    <property type="molecule type" value="Genomic_DNA"/>
</dbReference>
<evidence type="ECO:0000313" key="3">
    <source>
        <dbReference type="EMBL" id="KPA80524.1"/>
    </source>
</evidence>
<feature type="region of interest" description="Disordered" evidence="1">
    <location>
        <begin position="623"/>
        <end position="649"/>
    </location>
</feature>
<evidence type="ECO:0000256" key="2">
    <source>
        <dbReference type="SAM" id="Phobius"/>
    </source>
</evidence>
<comment type="caution">
    <text evidence="3">The sequence shown here is derived from an EMBL/GenBank/DDBJ whole genome shotgun (WGS) entry which is preliminary data.</text>
</comment>
<name>A0A0N0VFE8_LEPPY</name>
<dbReference type="VEuPathDB" id="TriTrypDB:LpyrH10_08_1840"/>
<protein>
    <submittedName>
        <fullName evidence="3">Uncharacterized protein</fullName>
    </submittedName>
</protein>
<keyword evidence="2" id="KW-0472">Membrane</keyword>
<proteinExistence type="predicted"/>
<dbReference type="Proteomes" id="UP000037923">
    <property type="component" value="Unassembled WGS sequence"/>
</dbReference>
<feature type="transmembrane region" description="Helical" evidence="2">
    <location>
        <begin position="694"/>
        <end position="713"/>
    </location>
</feature>
<dbReference type="RefSeq" id="XP_015658963.1">
    <property type="nucleotide sequence ID" value="XM_015802519.1"/>
</dbReference>
<sequence>MTAMADDEVLPMRAALRAKDVVAAGQVENVLQLPSPVYTAEFTDAHHVLIGAGGGGKKFGMANVALLLRVASLRGASSSSSSPSTSSAASIVKSGVETAAAASPSSAAPSEPPVWGFAAAIDLGEDIPWCTSAFLPFNINGTPPGGSVSDPAALRWSDQQRVVLQGLVGFIALSSITAFTLIGVYRGTEPTSSSAMSSSEEEEAGADASAPAPPTHQAKDKSDCAEPQRRYLRQLARITVPHDAKDPDKKPIALSQNVLLVAHDANGVLGYALTDLVPHSFEDNHSEAYERTYASQVKASGGALQRRVPHTVTTAAPVVEWPLPARVNDLSVNRVCIVQAARSDETGPSAVRPCKAHLQEHLILAAVLQDKTVVLSTLRLRQKYVRTTRDAVAPVSVVTALTLTGAELPLPFKLLTSSLRLVRLYGWNNIAAGQQAEMRRQLTWQSLQEHGAPTHGPLCSLLLVAFNTHTSESFLLHGAVDVTPLPSASHENRSALTLQLRWVQPQPTPVLGDAITSLSTCADRVPADDEARIQRSPVGAAVPTHFIVGTVEGWVASVRWIAAEGRWRSDHVRPSPLKSVAKRFPALHKEPVSCVAVSAENDVVSADIAQNVALTTLPYALRPSPTPASSSQKGSAPGSARGTRSRGADSDDALYVVQPRLATSATLFPPSTPVTGLLSWVMRNTAGELMPARALIFLTVPVLLLLVALIIMMR</sequence>
<dbReference type="RefSeq" id="XP_015658964.1">
    <property type="nucleotide sequence ID" value="XM_015802520.1"/>
</dbReference>
<feature type="region of interest" description="Disordered" evidence="1">
    <location>
        <begin position="190"/>
        <end position="226"/>
    </location>
</feature>
<evidence type="ECO:0000256" key="1">
    <source>
        <dbReference type="SAM" id="MobiDB-lite"/>
    </source>
</evidence>
<feature type="compositionally biased region" description="Basic and acidic residues" evidence="1">
    <location>
        <begin position="217"/>
        <end position="226"/>
    </location>
</feature>
<dbReference type="OrthoDB" id="278804at2759"/>
<feature type="transmembrane region" description="Helical" evidence="2">
    <location>
        <begin position="162"/>
        <end position="185"/>
    </location>
</feature>
<dbReference type="AlphaFoldDB" id="A0A0N0VFE8"/>
<reference evidence="3 4" key="1">
    <citation type="submission" date="2015-07" db="EMBL/GenBank/DDBJ databases">
        <title>High-quality genome of monoxenous trypanosomatid Leptomonas pyrrhocoris.</title>
        <authorList>
            <person name="Flegontov P."/>
            <person name="Butenko A."/>
            <person name="Firsov S."/>
            <person name="Vlcek C."/>
            <person name="Logacheva M.D."/>
            <person name="Field M."/>
            <person name="Filatov D."/>
            <person name="Flegontova O."/>
            <person name="Gerasimov E."/>
            <person name="Jackson A.P."/>
            <person name="Kelly S."/>
            <person name="Opperdoes F."/>
            <person name="O'Reilly A."/>
            <person name="Votypka J."/>
            <person name="Yurchenko V."/>
            <person name="Lukes J."/>
        </authorList>
    </citation>
    <scope>NUCLEOTIDE SEQUENCE [LARGE SCALE GENOMIC DNA]</scope>
    <source>
        <strain evidence="3">H10</strain>
    </source>
</reference>
<dbReference type="OMA" id="PWCTSSF"/>
<dbReference type="EMBL" id="LGTL01000008">
    <property type="protein sequence ID" value="KPA80524.1"/>
    <property type="molecule type" value="Genomic_DNA"/>
</dbReference>
<evidence type="ECO:0000313" key="4">
    <source>
        <dbReference type="Proteomes" id="UP000037923"/>
    </source>
</evidence>
<keyword evidence="4" id="KW-1185">Reference proteome</keyword>
<organism evidence="3 4">
    <name type="scientific">Leptomonas pyrrhocoris</name>
    <name type="common">Firebug parasite</name>
    <dbReference type="NCBI Taxonomy" id="157538"/>
    <lineage>
        <taxon>Eukaryota</taxon>
        <taxon>Discoba</taxon>
        <taxon>Euglenozoa</taxon>
        <taxon>Kinetoplastea</taxon>
        <taxon>Metakinetoplastina</taxon>
        <taxon>Trypanosomatida</taxon>
        <taxon>Trypanosomatidae</taxon>
        <taxon>Leishmaniinae</taxon>
        <taxon>Leptomonas</taxon>
    </lineage>
</organism>